<dbReference type="EMBL" id="CP113520">
    <property type="protein sequence ID" value="WAJ30773.1"/>
    <property type="molecule type" value="Genomic_DNA"/>
</dbReference>
<organism evidence="1 2">
    <name type="scientific">Antarcticirhabdus aurantiaca</name>
    <dbReference type="NCBI Taxonomy" id="2606717"/>
    <lineage>
        <taxon>Bacteria</taxon>
        <taxon>Pseudomonadati</taxon>
        <taxon>Pseudomonadota</taxon>
        <taxon>Alphaproteobacteria</taxon>
        <taxon>Hyphomicrobiales</taxon>
        <taxon>Aurantimonadaceae</taxon>
        <taxon>Antarcticirhabdus</taxon>
    </lineage>
</organism>
<dbReference type="Proteomes" id="UP001163223">
    <property type="component" value="Chromosome"/>
</dbReference>
<evidence type="ECO:0000313" key="1">
    <source>
        <dbReference type="EMBL" id="WAJ30773.1"/>
    </source>
</evidence>
<gene>
    <name evidence="1" type="ORF">OXU80_11460</name>
</gene>
<protein>
    <submittedName>
        <fullName evidence="1">DUF4126 family protein</fullName>
    </submittedName>
</protein>
<keyword evidence="2" id="KW-1185">Reference proteome</keyword>
<reference evidence="1" key="1">
    <citation type="submission" date="2022-11" db="EMBL/GenBank/DDBJ databases">
        <title>beta-Carotene-producing bacterium, Jeongeuplla avenae sp. nov., alleviates the salt stress of Arabidopsis seedlings.</title>
        <authorList>
            <person name="Jiang L."/>
            <person name="Lee J."/>
        </authorList>
    </citation>
    <scope>NUCLEOTIDE SEQUENCE</scope>
    <source>
        <strain evidence="1">DY_R2A_6</strain>
    </source>
</reference>
<proteinExistence type="predicted"/>
<evidence type="ECO:0000313" key="2">
    <source>
        <dbReference type="Proteomes" id="UP001163223"/>
    </source>
</evidence>
<name>A0ACD4NVA4_9HYPH</name>
<accession>A0ACD4NVA4</accession>
<sequence length="148" mass="14797">MIRSILLGLSAGMRSMTPVAVVGEAVRRGQLPVTGSAGALLARAGVRPAALLLAAGEIAGDKLHSAPDRIVAPGLVARLATGALAGAAVAPRDRQGVGALLGAAAAVGFAYVSFAARMRTMQRHGQTSTGLVEDAVALAMALLAVRPR</sequence>